<evidence type="ECO:0000256" key="1">
    <source>
        <dbReference type="SAM" id="MobiDB-lite"/>
    </source>
</evidence>
<evidence type="ECO:0000313" key="3">
    <source>
        <dbReference type="Proteomes" id="UP001328107"/>
    </source>
</evidence>
<sequence length="152" mass="17023">MPPSMSSKNGINSGGLSAPSKAPDQSNIPLNKHDSPISSAKRRKAMKRLVKTRIAAVIEKHPDLPLACAVTADWERRELERECEGKKKRSDLRVSLGVGYMRYNAHLTISRSVEDILKLKQESGLDEIDLNKRIAYELKGQCRKKLGLDDKE</sequence>
<feature type="region of interest" description="Disordered" evidence="1">
    <location>
        <begin position="1"/>
        <end position="45"/>
    </location>
</feature>
<accession>A0AAN5IGG0</accession>
<evidence type="ECO:0000313" key="2">
    <source>
        <dbReference type="EMBL" id="GMR62881.1"/>
    </source>
</evidence>
<feature type="compositionally biased region" description="Polar residues" evidence="1">
    <location>
        <begin position="1"/>
        <end position="15"/>
    </location>
</feature>
<keyword evidence="3" id="KW-1185">Reference proteome</keyword>
<dbReference type="Proteomes" id="UP001328107">
    <property type="component" value="Unassembled WGS sequence"/>
</dbReference>
<comment type="caution">
    <text evidence="2">The sequence shown here is derived from an EMBL/GenBank/DDBJ whole genome shotgun (WGS) entry which is preliminary data.</text>
</comment>
<dbReference type="AlphaFoldDB" id="A0AAN5IGG0"/>
<organism evidence="2 3">
    <name type="scientific">Pristionchus mayeri</name>
    <dbReference type="NCBI Taxonomy" id="1317129"/>
    <lineage>
        <taxon>Eukaryota</taxon>
        <taxon>Metazoa</taxon>
        <taxon>Ecdysozoa</taxon>
        <taxon>Nematoda</taxon>
        <taxon>Chromadorea</taxon>
        <taxon>Rhabditida</taxon>
        <taxon>Rhabditina</taxon>
        <taxon>Diplogasteromorpha</taxon>
        <taxon>Diplogasteroidea</taxon>
        <taxon>Neodiplogasteridae</taxon>
        <taxon>Pristionchus</taxon>
    </lineage>
</organism>
<gene>
    <name evidence="2" type="ORF">PMAYCL1PPCAC_33076</name>
</gene>
<dbReference type="EMBL" id="BTRK01000006">
    <property type="protein sequence ID" value="GMR62881.1"/>
    <property type="molecule type" value="Genomic_DNA"/>
</dbReference>
<feature type="non-terminal residue" evidence="2">
    <location>
        <position position="152"/>
    </location>
</feature>
<proteinExistence type="predicted"/>
<protein>
    <submittedName>
        <fullName evidence="2">Uncharacterized protein</fullName>
    </submittedName>
</protein>
<reference evidence="3" key="1">
    <citation type="submission" date="2022-10" db="EMBL/GenBank/DDBJ databases">
        <title>Genome assembly of Pristionchus species.</title>
        <authorList>
            <person name="Yoshida K."/>
            <person name="Sommer R.J."/>
        </authorList>
    </citation>
    <scope>NUCLEOTIDE SEQUENCE [LARGE SCALE GENOMIC DNA]</scope>
    <source>
        <strain evidence="3">RS5460</strain>
    </source>
</reference>
<name>A0AAN5IGG0_9BILA</name>